<evidence type="ECO:0000313" key="7">
    <source>
        <dbReference type="Proteomes" id="UP001165121"/>
    </source>
</evidence>
<evidence type="ECO:0000256" key="5">
    <source>
        <dbReference type="RuleBase" id="RU367124"/>
    </source>
</evidence>
<feature type="chain" id="PRO_5044967854" description="RxLR effector protein" evidence="5">
    <location>
        <begin position="21"/>
        <end position="217"/>
    </location>
</feature>
<comment type="function">
    <text evidence="5">Effector that suppresses plant defense responses during pathogen infection.</text>
</comment>
<evidence type="ECO:0000256" key="4">
    <source>
        <dbReference type="ARBA" id="ARBA00022729"/>
    </source>
</evidence>
<gene>
    <name evidence="6" type="ORF">Pfra01_001405400</name>
</gene>
<comment type="domain">
    <text evidence="5">The RxLR-dEER motif acts to carry the protein into the host cell cytoplasm through binding to cell surface phosphatidylinositol-3-phosphate.</text>
</comment>
<evidence type="ECO:0000256" key="2">
    <source>
        <dbReference type="ARBA" id="ARBA00010400"/>
    </source>
</evidence>
<name>A0A9W6XPC6_9STRA</name>
<dbReference type="Proteomes" id="UP001165121">
    <property type="component" value="Unassembled WGS sequence"/>
</dbReference>
<sequence length="217" mass="24266">MRFQYVVLLALAAVAAIADARPAESNRKLVVSGLREWARSRNERQNGRLLRDDSVTVGTEEERLNIKAMTDKLKSNSAIEKISGLFKRKITPGTLLKWAEKGKSPEKIFIKYKLDKAGDKLFDNPDFKIWYAYTAMVTKYDPEKAILTSLIARYGEPKLSSMIDAATKATGTGATDIALTLQTKQMTIWKEMGMNADDAFKVLSLNQNLDFGNPPQT</sequence>
<organism evidence="6 7">
    <name type="scientific">Phytophthora fragariaefolia</name>
    <dbReference type="NCBI Taxonomy" id="1490495"/>
    <lineage>
        <taxon>Eukaryota</taxon>
        <taxon>Sar</taxon>
        <taxon>Stramenopiles</taxon>
        <taxon>Oomycota</taxon>
        <taxon>Peronosporomycetes</taxon>
        <taxon>Peronosporales</taxon>
        <taxon>Peronosporaceae</taxon>
        <taxon>Phytophthora</taxon>
    </lineage>
</organism>
<comment type="caution">
    <text evidence="6">The sequence shown here is derived from an EMBL/GenBank/DDBJ whole genome shotgun (WGS) entry which is preliminary data.</text>
</comment>
<comment type="similarity">
    <text evidence="2 5">Belongs to the RxLR effector family.</text>
</comment>
<keyword evidence="3 5" id="KW-0964">Secreted</keyword>
<dbReference type="OrthoDB" id="128332at2759"/>
<evidence type="ECO:0000256" key="3">
    <source>
        <dbReference type="ARBA" id="ARBA00022525"/>
    </source>
</evidence>
<evidence type="ECO:0000313" key="6">
    <source>
        <dbReference type="EMBL" id="GMF42635.1"/>
    </source>
</evidence>
<reference evidence="6" key="1">
    <citation type="submission" date="2023-04" db="EMBL/GenBank/DDBJ databases">
        <title>Phytophthora fragariaefolia NBRC 109709.</title>
        <authorList>
            <person name="Ichikawa N."/>
            <person name="Sato H."/>
            <person name="Tonouchi N."/>
        </authorList>
    </citation>
    <scope>NUCLEOTIDE SEQUENCE</scope>
    <source>
        <strain evidence="6">NBRC 109709</strain>
    </source>
</reference>
<accession>A0A9W6XPC6</accession>
<dbReference type="EMBL" id="BSXT01001460">
    <property type="protein sequence ID" value="GMF42635.1"/>
    <property type="molecule type" value="Genomic_DNA"/>
</dbReference>
<feature type="signal peptide" evidence="5">
    <location>
        <begin position="1"/>
        <end position="20"/>
    </location>
</feature>
<protein>
    <recommendedName>
        <fullName evidence="5">RxLR effector protein</fullName>
    </recommendedName>
</protein>
<dbReference type="AlphaFoldDB" id="A0A9W6XPC6"/>
<keyword evidence="7" id="KW-1185">Reference proteome</keyword>
<proteinExistence type="inferred from homology"/>
<dbReference type="InterPro" id="IPR031825">
    <property type="entry name" value="RXLR"/>
</dbReference>
<keyword evidence="4 5" id="KW-0732">Signal</keyword>
<evidence type="ECO:0000256" key="1">
    <source>
        <dbReference type="ARBA" id="ARBA00004613"/>
    </source>
</evidence>
<comment type="subcellular location">
    <subcellularLocation>
        <location evidence="1 5">Secreted</location>
    </subcellularLocation>
</comment>
<dbReference type="Pfam" id="PF16810">
    <property type="entry name" value="RXLR"/>
    <property type="match status" value="1"/>
</dbReference>